<evidence type="ECO:0000259" key="1">
    <source>
        <dbReference type="Pfam" id="PF00534"/>
    </source>
</evidence>
<dbReference type="InterPro" id="IPR028098">
    <property type="entry name" value="Glyco_trans_4-like_N"/>
</dbReference>
<dbReference type="GO" id="GO:0016757">
    <property type="term" value="F:glycosyltransferase activity"/>
    <property type="evidence" value="ECO:0007669"/>
    <property type="project" value="InterPro"/>
</dbReference>
<dbReference type="PANTHER" id="PTHR12526">
    <property type="entry name" value="GLYCOSYLTRANSFERASE"/>
    <property type="match status" value="1"/>
</dbReference>
<name>A0A143YRC4_9LACT</name>
<dbReference type="SUPFAM" id="SSF53756">
    <property type="entry name" value="UDP-Glycosyltransferase/glycogen phosphorylase"/>
    <property type="match status" value="1"/>
</dbReference>
<dbReference type="CDD" id="cd03812">
    <property type="entry name" value="GT4_CapH-like"/>
    <property type="match status" value="1"/>
</dbReference>
<dbReference type="AlphaFoldDB" id="A0A143YRC4"/>
<accession>A0A143YRC4</accession>
<keyword evidence="3" id="KW-0808">Transferase</keyword>
<dbReference type="STRING" id="140314.SAMN04488076_104141"/>
<protein>
    <submittedName>
        <fullName evidence="3">Glycosyl transferases group 1</fullName>
    </submittedName>
</protein>
<sequence>MGEFKRMNQPKRVLHFQGRMGRGGAETFMMNAYRNIDRTKYQFDFVIYEEFADVRPYHDEIAQLGGKIFVVPNPNKHPLKYINRVSELLKENQVDIVHNEIFFGGGLNLWLAAKAGITKRIAHSHATSDGKGNKIPYSIVRPVFNNLMMKYATDFLACSNEAGIGLFGDKQAFHMIPNGIDLQRYRNVAVTKAEMLETFGLPQDAFVIGHIGRFEEQKNHRLLLEIIAHILQTHKNVYLLSVGAGSLEQEIHERAEQLGISDHVLFLGERNDIPELLKTMDVFLLPSLYEGLPIVAVEAQAANVKMVLSTEVSHDTVLSENVIFVALDAPLAEWETAIMGGTSGNTPKPELEAFDMVKTAHALEKIYDDQGESA</sequence>
<keyword evidence="4" id="KW-1185">Reference proteome</keyword>
<organism evidence="3 4">
    <name type="scientific">Trichococcus palustris</name>
    <dbReference type="NCBI Taxonomy" id="140314"/>
    <lineage>
        <taxon>Bacteria</taxon>
        <taxon>Bacillati</taxon>
        <taxon>Bacillota</taxon>
        <taxon>Bacilli</taxon>
        <taxon>Lactobacillales</taxon>
        <taxon>Carnobacteriaceae</taxon>
        <taxon>Trichococcus</taxon>
    </lineage>
</organism>
<dbReference type="Gene3D" id="3.40.50.2000">
    <property type="entry name" value="Glycogen Phosphorylase B"/>
    <property type="match status" value="2"/>
</dbReference>
<dbReference type="PANTHER" id="PTHR12526:SF637">
    <property type="entry name" value="GLYCOSYLTRANSFERASE EPSF-RELATED"/>
    <property type="match status" value="1"/>
</dbReference>
<reference evidence="3 4" key="1">
    <citation type="submission" date="2016-02" db="EMBL/GenBank/DDBJ databases">
        <authorList>
            <person name="Wen L."/>
            <person name="He K."/>
            <person name="Yang H."/>
        </authorList>
    </citation>
    <scope>NUCLEOTIDE SEQUENCE [LARGE SCALE GENOMIC DNA]</scope>
    <source>
        <strain evidence="3">Trichococcus palustris</strain>
    </source>
</reference>
<evidence type="ECO:0000259" key="2">
    <source>
        <dbReference type="Pfam" id="PF13439"/>
    </source>
</evidence>
<dbReference type="Proteomes" id="UP000242754">
    <property type="component" value="Unassembled WGS sequence"/>
</dbReference>
<gene>
    <name evidence="3" type="ORF">Tpal_2102</name>
</gene>
<dbReference type="EMBL" id="FJNE01000006">
    <property type="protein sequence ID" value="CZQ97125.1"/>
    <property type="molecule type" value="Genomic_DNA"/>
</dbReference>
<dbReference type="InterPro" id="IPR001296">
    <property type="entry name" value="Glyco_trans_1"/>
</dbReference>
<feature type="domain" description="Glycosyl transferase family 1" evidence="1">
    <location>
        <begin position="197"/>
        <end position="310"/>
    </location>
</feature>
<dbReference type="Pfam" id="PF13439">
    <property type="entry name" value="Glyco_transf_4"/>
    <property type="match status" value="1"/>
</dbReference>
<evidence type="ECO:0000313" key="3">
    <source>
        <dbReference type="EMBL" id="CZQ97125.1"/>
    </source>
</evidence>
<dbReference type="Pfam" id="PF00534">
    <property type="entry name" value="Glycos_transf_1"/>
    <property type="match status" value="1"/>
</dbReference>
<feature type="domain" description="Glycosyltransferase subfamily 4-like N-terminal" evidence="2">
    <location>
        <begin position="23"/>
        <end position="184"/>
    </location>
</feature>
<evidence type="ECO:0000313" key="4">
    <source>
        <dbReference type="Proteomes" id="UP000242754"/>
    </source>
</evidence>
<proteinExistence type="predicted"/>